<feature type="transmembrane region" description="Helical" evidence="2">
    <location>
        <begin position="343"/>
        <end position="364"/>
    </location>
</feature>
<keyword evidence="2" id="KW-1133">Transmembrane helix</keyword>
<evidence type="ECO:0000313" key="4">
    <source>
        <dbReference type="Ensembl" id="ENSONIP00000023936.2"/>
    </source>
</evidence>
<dbReference type="InterPro" id="IPR007110">
    <property type="entry name" value="Ig-like_dom"/>
</dbReference>
<organism evidence="4 5">
    <name type="scientific">Oreochromis niloticus</name>
    <name type="common">Nile tilapia</name>
    <name type="synonym">Tilapia nilotica</name>
    <dbReference type="NCBI Taxonomy" id="8128"/>
    <lineage>
        <taxon>Eukaryota</taxon>
        <taxon>Metazoa</taxon>
        <taxon>Chordata</taxon>
        <taxon>Craniata</taxon>
        <taxon>Vertebrata</taxon>
        <taxon>Euteleostomi</taxon>
        <taxon>Actinopterygii</taxon>
        <taxon>Neopterygii</taxon>
        <taxon>Teleostei</taxon>
        <taxon>Neoteleostei</taxon>
        <taxon>Acanthomorphata</taxon>
        <taxon>Ovalentaria</taxon>
        <taxon>Cichlomorphae</taxon>
        <taxon>Cichliformes</taxon>
        <taxon>Cichlidae</taxon>
        <taxon>African cichlids</taxon>
        <taxon>Pseudocrenilabrinae</taxon>
        <taxon>Oreochromini</taxon>
        <taxon>Oreochromis</taxon>
    </lineage>
</organism>
<dbReference type="PANTHER" id="PTHR46484:SF7">
    <property type="entry name" value="MYELIN-ASSOCIATED GLYCOPROTEIN-LIKE-RELATED"/>
    <property type="match status" value="1"/>
</dbReference>
<dbReference type="GeneTree" id="ENSGT01150000286924"/>
<evidence type="ECO:0000313" key="5">
    <source>
        <dbReference type="Proteomes" id="UP000005207"/>
    </source>
</evidence>
<dbReference type="InterPro" id="IPR036179">
    <property type="entry name" value="Ig-like_dom_sf"/>
</dbReference>
<dbReference type="InParanoid" id="I3KS40"/>
<reference evidence="4" key="3">
    <citation type="submission" date="2025-09" db="UniProtKB">
        <authorList>
            <consortium name="Ensembl"/>
        </authorList>
    </citation>
    <scope>IDENTIFICATION</scope>
</reference>
<protein>
    <submittedName>
        <fullName evidence="4">Uncharacterized LOC100694296</fullName>
    </submittedName>
</protein>
<feature type="region of interest" description="Disordered" evidence="1">
    <location>
        <begin position="420"/>
        <end position="466"/>
    </location>
</feature>
<evidence type="ECO:0000256" key="2">
    <source>
        <dbReference type="SAM" id="Phobius"/>
    </source>
</evidence>
<feature type="compositionally biased region" description="Polar residues" evidence="1">
    <location>
        <begin position="426"/>
        <end position="440"/>
    </location>
</feature>
<dbReference type="Ensembl" id="ENSONIT00000023957.2">
    <property type="protein sequence ID" value="ENSONIP00000023936.2"/>
    <property type="gene ID" value="ENSONIG00000019011.2"/>
</dbReference>
<dbReference type="SMART" id="SM00409">
    <property type="entry name" value="IG"/>
    <property type="match status" value="2"/>
</dbReference>
<dbReference type="GeneID" id="100694296"/>
<keyword evidence="5" id="KW-1185">Reference proteome</keyword>
<dbReference type="AlphaFoldDB" id="I3KS40"/>
<dbReference type="InterPro" id="IPR013783">
    <property type="entry name" value="Ig-like_fold"/>
</dbReference>
<accession>I3KS40</accession>
<dbReference type="RefSeq" id="XP_019210945.1">
    <property type="nucleotide sequence ID" value="XM_019355400.1"/>
</dbReference>
<proteinExistence type="predicted"/>
<evidence type="ECO:0000256" key="1">
    <source>
        <dbReference type="SAM" id="MobiDB-lite"/>
    </source>
</evidence>
<dbReference type="PROSITE" id="PS50835">
    <property type="entry name" value="IG_LIKE"/>
    <property type="match status" value="1"/>
</dbReference>
<keyword evidence="2" id="KW-0812">Transmembrane</keyword>
<dbReference type="OMA" id="KIMMGFC"/>
<evidence type="ECO:0000259" key="3">
    <source>
        <dbReference type="PROSITE" id="PS50835"/>
    </source>
</evidence>
<name>I3KS40_ORENI</name>
<feature type="domain" description="Ig-like" evidence="3">
    <location>
        <begin position="243"/>
        <end position="333"/>
    </location>
</feature>
<dbReference type="Gene3D" id="2.60.40.10">
    <property type="entry name" value="Immunoglobulins"/>
    <property type="match status" value="2"/>
</dbReference>
<dbReference type="OrthoDB" id="10039395at2759"/>
<sequence length="479" mass="54238">MQAHIHIKATEQSRFVLITHDATQQIKSLLQSRNAIEETRQGILKEGSSANHHQTRLAHHYSQERVLSECCVSDQSGSSFISLNQTSQHQRRMGKQKIMMEFCLLFAAICSSVSSAEWKATVVKSIDALVTSCVVVPCSFSHTGGNLPTSRLRGIWHEKDGTKRNIFHEDPTLIKESFKGRTKLVGELGQKNCTLQITEVKDHDNGPFCFRVELVRTENNDPTKDKFSFVEDCVELNMLTEPPKPAVIKPKTATQGEPYTVTCSVTHTCPSNVPKLTWNLDTTNIIVHHKDIKQGNWETQSILTFIPEEKDDNREITCTAEFNGGLKSPETFTLHVKQNYNHIIIPSVVGIGTTVAFVLVCIVMTKKYRKRIEELQSRDGSMWNRLSRMSRRIRSGAGPSRSDQRRSIWSRFSRRPKGDMVDFAHSPNNVNSKSCDNQKVTKPRFPSPKSQPKSYNYKEDPDEGDDYINTADLNIYGNI</sequence>
<reference evidence="4" key="2">
    <citation type="submission" date="2025-08" db="UniProtKB">
        <authorList>
            <consortium name="Ensembl"/>
        </authorList>
    </citation>
    <scope>IDENTIFICATION</scope>
</reference>
<dbReference type="Proteomes" id="UP000005207">
    <property type="component" value="Linkage group LG11"/>
</dbReference>
<dbReference type="eggNOG" id="KOG4475">
    <property type="taxonomic scope" value="Eukaryota"/>
</dbReference>
<dbReference type="PANTHER" id="PTHR46484">
    <property type="entry name" value="SI:CH211-171H4.5-RELATED"/>
    <property type="match status" value="1"/>
</dbReference>
<dbReference type="SUPFAM" id="SSF48726">
    <property type="entry name" value="Immunoglobulin"/>
    <property type="match status" value="2"/>
</dbReference>
<reference evidence="5" key="1">
    <citation type="submission" date="2012-01" db="EMBL/GenBank/DDBJ databases">
        <title>The Genome Sequence of Oreochromis niloticus (Nile Tilapia).</title>
        <authorList>
            <consortium name="Broad Institute Genome Assembly Team"/>
            <consortium name="Broad Institute Sequencing Platform"/>
            <person name="Di Palma F."/>
            <person name="Johnson J."/>
            <person name="Lander E.S."/>
            <person name="Lindblad-Toh K."/>
        </authorList>
    </citation>
    <scope>NUCLEOTIDE SEQUENCE [LARGE SCALE GENOMIC DNA]</scope>
</reference>
<gene>
    <name evidence="4" type="primary">LOC100694296</name>
</gene>
<dbReference type="InterPro" id="IPR003599">
    <property type="entry name" value="Ig_sub"/>
</dbReference>
<dbReference type="HOGENOM" id="CLU_024444_1_0_1"/>
<keyword evidence="2" id="KW-0472">Membrane</keyword>